<evidence type="ECO:0000313" key="7">
    <source>
        <dbReference type="EMBL" id="MDP1521030.1"/>
    </source>
</evidence>
<dbReference type="PANTHER" id="PTHR30250">
    <property type="entry name" value="PST FAMILY PREDICTED COLANIC ACID TRANSPORTER"/>
    <property type="match status" value="1"/>
</dbReference>
<evidence type="ECO:0000256" key="1">
    <source>
        <dbReference type="ARBA" id="ARBA00004651"/>
    </source>
</evidence>
<protein>
    <submittedName>
        <fullName evidence="7">Oligosaccharide flippase family protein</fullName>
    </submittedName>
</protein>
<feature type="transmembrane region" description="Helical" evidence="6">
    <location>
        <begin position="138"/>
        <end position="161"/>
    </location>
</feature>
<evidence type="ECO:0000256" key="5">
    <source>
        <dbReference type="ARBA" id="ARBA00023136"/>
    </source>
</evidence>
<proteinExistence type="predicted"/>
<feature type="transmembrane region" description="Helical" evidence="6">
    <location>
        <begin position="324"/>
        <end position="346"/>
    </location>
</feature>
<evidence type="ECO:0000256" key="4">
    <source>
        <dbReference type="ARBA" id="ARBA00022989"/>
    </source>
</evidence>
<dbReference type="RefSeq" id="WP_305170644.1">
    <property type="nucleotide sequence ID" value="NZ_JAUUUU010000004.1"/>
</dbReference>
<sequence>MIRNAFTYLGSSIVNKAAPFLLLPFLTRFLGPAEFGALSIFLVINGLFFAVIGMGIHTNISKNFFASSRSELAVLIGNMLFVLGAGSLLILLLCLGVALTTEQFLSIPAELWLVFPILSFMMMVNTINLTLLRNEGKAYVYAGFEVSNTSLSVAVTVILLAGFNFGWYSQVVGLLVANTVFFVVALLSIWRRGYLKFSVRKGVIQSILQLSLPLIPHALGGVVIAVSDRIFIERMVGLEAVALYSIGYSFGMIVGLFIDAFVKAWTPWFFKVLQVPVDKVKRDVVRYTYGYFAGVFVLAGVIALVSVIILPYVVHKSFSGAVDYIFWISMGCAVQGVYKIFFPYLVYINETSFLAVSTVLSAIINLILNYVFIQYFGAIGAAYSTLFSYALSAVLVFHYQSRRFPMPWAFWKAIRP</sequence>
<dbReference type="Proteomes" id="UP001178354">
    <property type="component" value="Unassembled WGS sequence"/>
</dbReference>
<organism evidence="7 8">
    <name type="scientific">Porticoccus litoralis</name>
    <dbReference type="NCBI Taxonomy" id="434086"/>
    <lineage>
        <taxon>Bacteria</taxon>
        <taxon>Pseudomonadati</taxon>
        <taxon>Pseudomonadota</taxon>
        <taxon>Gammaproteobacteria</taxon>
        <taxon>Cellvibrionales</taxon>
        <taxon>Porticoccaceae</taxon>
        <taxon>Porticoccus</taxon>
    </lineage>
</organism>
<accession>A0AAW8B7H1</accession>
<keyword evidence="3 6" id="KW-0812">Transmembrane</keyword>
<comment type="caution">
    <text evidence="7">The sequence shown here is derived from an EMBL/GenBank/DDBJ whole genome shotgun (WGS) entry which is preliminary data.</text>
</comment>
<feature type="transmembrane region" description="Helical" evidence="6">
    <location>
        <begin position="72"/>
        <end position="99"/>
    </location>
</feature>
<name>A0AAW8B7H1_9GAMM</name>
<gene>
    <name evidence="7" type="ORF">Q8A57_08630</name>
</gene>
<feature type="transmembrane region" description="Helical" evidence="6">
    <location>
        <begin position="167"/>
        <end position="190"/>
    </location>
</feature>
<evidence type="ECO:0000256" key="2">
    <source>
        <dbReference type="ARBA" id="ARBA00022475"/>
    </source>
</evidence>
<feature type="transmembrane region" description="Helical" evidence="6">
    <location>
        <begin position="7"/>
        <end position="26"/>
    </location>
</feature>
<dbReference type="InterPro" id="IPR050833">
    <property type="entry name" value="Poly_Biosynth_Transport"/>
</dbReference>
<feature type="transmembrane region" description="Helical" evidence="6">
    <location>
        <begin position="202"/>
        <end position="226"/>
    </location>
</feature>
<reference evidence="7" key="1">
    <citation type="journal article" date="2010" name="Int. J. Syst. Evol. Microbiol.">
        <title>Porticoccus litoralis gen. nov., sp. nov., a gammaproteobacterium isolated from the Yellow Sea.</title>
        <authorList>
            <person name="Oh H.M."/>
            <person name="Kim H."/>
            <person name="Kim K.M."/>
            <person name="Min G.S."/>
            <person name="Cho J.C."/>
        </authorList>
    </citation>
    <scope>NUCLEOTIDE SEQUENCE</scope>
    <source>
        <strain evidence="7">DSM 25064</strain>
    </source>
</reference>
<dbReference type="GO" id="GO:0005886">
    <property type="term" value="C:plasma membrane"/>
    <property type="evidence" value="ECO:0007669"/>
    <property type="project" value="UniProtKB-SubCell"/>
</dbReference>
<keyword evidence="2" id="KW-1003">Cell membrane</keyword>
<feature type="transmembrane region" description="Helical" evidence="6">
    <location>
        <begin position="38"/>
        <end position="60"/>
    </location>
</feature>
<evidence type="ECO:0000313" key="8">
    <source>
        <dbReference type="Proteomes" id="UP001178354"/>
    </source>
</evidence>
<feature type="transmembrane region" description="Helical" evidence="6">
    <location>
        <begin position="379"/>
        <end position="399"/>
    </location>
</feature>
<evidence type="ECO:0000256" key="3">
    <source>
        <dbReference type="ARBA" id="ARBA00022692"/>
    </source>
</evidence>
<keyword evidence="8" id="KW-1185">Reference proteome</keyword>
<keyword evidence="4 6" id="KW-1133">Transmembrane helix</keyword>
<evidence type="ECO:0000256" key="6">
    <source>
        <dbReference type="SAM" id="Phobius"/>
    </source>
</evidence>
<feature type="transmembrane region" description="Helical" evidence="6">
    <location>
        <begin position="111"/>
        <end position="131"/>
    </location>
</feature>
<reference evidence="7" key="2">
    <citation type="submission" date="2023-08" db="EMBL/GenBank/DDBJ databases">
        <authorList>
            <person name="Luo J."/>
        </authorList>
    </citation>
    <scope>NUCLEOTIDE SEQUENCE</scope>
    <source>
        <strain evidence="7">DSM 25064</strain>
    </source>
</reference>
<comment type="subcellular location">
    <subcellularLocation>
        <location evidence="1">Cell membrane</location>
        <topology evidence="1">Multi-pass membrane protein</topology>
    </subcellularLocation>
</comment>
<dbReference type="Pfam" id="PF01943">
    <property type="entry name" value="Polysacc_synt"/>
    <property type="match status" value="1"/>
</dbReference>
<feature type="transmembrane region" description="Helical" evidence="6">
    <location>
        <begin position="291"/>
        <end position="312"/>
    </location>
</feature>
<keyword evidence="5 6" id="KW-0472">Membrane</keyword>
<feature type="transmembrane region" description="Helical" evidence="6">
    <location>
        <begin position="246"/>
        <end position="270"/>
    </location>
</feature>
<dbReference type="AlphaFoldDB" id="A0AAW8B7H1"/>
<dbReference type="InterPro" id="IPR002797">
    <property type="entry name" value="Polysacc_synth"/>
</dbReference>
<dbReference type="PANTHER" id="PTHR30250:SF11">
    <property type="entry name" value="O-ANTIGEN TRANSPORTER-RELATED"/>
    <property type="match status" value="1"/>
</dbReference>
<feature type="transmembrane region" description="Helical" evidence="6">
    <location>
        <begin position="353"/>
        <end position="373"/>
    </location>
</feature>
<dbReference type="EMBL" id="JAUUUU010000004">
    <property type="protein sequence ID" value="MDP1521030.1"/>
    <property type="molecule type" value="Genomic_DNA"/>
</dbReference>